<dbReference type="PANTHER" id="PTHR24200:SF11">
    <property type="entry name" value="TOUCAN, ISOFORM A"/>
    <property type="match status" value="1"/>
</dbReference>
<organism evidence="4 5">
    <name type="scientific">Drosophila ananassae</name>
    <name type="common">Fruit fly</name>
    <dbReference type="NCBI Taxonomy" id="7217"/>
    <lineage>
        <taxon>Eukaryota</taxon>
        <taxon>Metazoa</taxon>
        <taxon>Ecdysozoa</taxon>
        <taxon>Arthropoda</taxon>
        <taxon>Hexapoda</taxon>
        <taxon>Insecta</taxon>
        <taxon>Pterygota</taxon>
        <taxon>Neoptera</taxon>
        <taxon>Endopterygota</taxon>
        <taxon>Diptera</taxon>
        <taxon>Brachycera</taxon>
        <taxon>Muscomorpha</taxon>
        <taxon>Ephydroidea</taxon>
        <taxon>Drosophilidae</taxon>
        <taxon>Drosophila</taxon>
        <taxon>Sophophora</taxon>
    </lineage>
</organism>
<evidence type="ECO:0000256" key="3">
    <source>
        <dbReference type="SAM" id="MobiDB-lite"/>
    </source>
</evidence>
<feature type="compositionally biased region" description="Polar residues" evidence="3">
    <location>
        <begin position="2053"/>
        <end position="2074"/>
    </location>
</feature>
<dbReference type="PANTHER" id="PTHR24200">
    <property type="entry name" value="TOUCAN, ISOFORM A"/>
    <property type="match status" value="1"/>
</dbReference>
<proteinExistence type="predicted"/>
<feature type="compositionally biased region" description="Low complexity" evidence="3">
    <location>
        <begin position="885"/>
        <end position="914"/>
    </location>
</feature>
<feature type="region of interest" description="Disordered" evidence="3">
    <location>
        <begin position="1938"/>
        <end position="2143"/>
    </location>
</feature>
<dbReference type="GO" id="GO:0008017">
    <property type="term" value="F:microtubule binding"/>
    <property type="evidence" value="ECO:0007669"/>
    <property type="project" value="TreeGrafter"/>
</dbReference>
<dbReference type="CTD" id="33526"/>
<name>A0A0P8Y2T5_DROAN</name>
<dbReference type="SMR" id="A0A0P8Y2T5"/>
<feature type="region of interest" description="Disordered" evidence="3">
    <location>
        <begin position="1001"/>
        <end position="1049"/>
    </location>
</feature>
<feature type="region of interest" description="Disordered" evidence="3">
    <location>
        <begin position="818"/>
        <end position="837"/>
    </location>
</feature>
<evidence type="ECO:0000256" key="1">
    <source>
        <dbReference type="ARBA" id="ARBA00023054"/>
    </source>
</evidence>
<feature type="compositionally biased region" description="Polar residues" evidence="3">
    <location>
        <begin position="1966"/>
        <end position="1995"/>
    </location>
</feature>
<feature type="region of interest" description="Disordered" evidence="3">
    <location>
        <begin position="1889"/>
        <end position="1920"/>
    </location>
</feature>
<protein>
    <submittedName>
        <fullName evidence="4">Uncharacterized protein, isoform B</fullName>
    </submittedName>
</protein>
<feature type="compositionally biased region" description="Acidic residues" evidence="3">
    <location>
        <begin position="862"/>
        <end position="874"/>
    </location>
</feature>
<feature type="compositionally biased region" description="Low complexity" evidence="3">
    <location>
        <begin position="2104"/>
        <end position="2125"/>
    </location>
</feature>
<gene>
    <name evidence="4" type="primary">Dana\GF20582</name>
    <name evidence="4" type="synonym">dana_GLEANR_3448</name>
    <name evidence="4" type="ORF">GF20582</name>
</gene>
<keyword evidence="5" id="KW-1185">Reference proteome</keyword>
<dbReference type="GO" id="GO:0005634">
    <property type="term" value="C:nucleus"/>
    <property type="evidence" value="ECO:0007669"/>
    <property type="project" value="TreeGrafter"/>
</dbReference>
<feature type="coiled-coil region" evidence="2">
    <location>
        <begin position="1777"/>
        <end position="1877"/>
    </location>
</feature>
<dbReference type="STRING" id="7217.A0A0P8Y2T5"/>
<feature type="compositionally biased region" description="Low complexity" evidence="3">
    <location>
        <begin position="1001"/>
        <end position="1039"/>
    </location>
</feature>
<feature type="compositionally biased region" description="Low complexity" evidence="3">
    <location>
        <begin position="1166"/>
        <end position="1188"/>
    </location>
</feature>
<evidence type="ECO:0000313" key="4">
    <source>
        <dbReference type="EMBL" id="KPU72947.1"/>
    </source>
</evidence>
<feature type="coiled-coil region" evidence="2">
    <location>
        <begin position="1557"/>
        <end position="1584"/>
    </location>
</feature>
<evidence type="ECO:0000313" key="5">
    <source>
        <dbReference type="Proteomes" id="UP000007801"/>
    </source>
</evidence>
<feature type="compositionally biased region" description="Low complexity" evidence="3">
    <location>
        <begin position="28"/>
        <end position="40"/>
    </location>
</feature>
<reference evidence="4 5" key="1">
    <citation type="journal article" date="2007" name="Nature">
        <title>Evolution of genes and genomes on the Drosophila phylogeny.</title>
        <authorList>
            <consortium name="Drosophila 12 Genomes Consortium"/>
            <person name="Clark A.G."/>
            <person name="Eisen M.B."/>
            <person name="Smith D.R."/>
            <person name="Bergman C.M."/>
            <person name="Oliver B."/>
            <person name="Markow T.A."/>
            <person name="Kaufman T.C."/>
            <person name="Kellis M."/>
            <person name="Gelbart W."/>
            <person name="Iyer V.N."/>
            <person name="Pollard D.A."/>
            <person name="Sackton T.B."/>
            <person name="Larracuente A.M."/>
            <person name="Singh N.D."/>
            <person name="Abad J.P."/>
            <person name="Abt D.N."/>
            <person name="Adryan B."/>
            <person name="Aguade M."/>
            <person name="Akashi H."/>
            <person name="Anderson W.W."/>
            <person name="Aquadro C.F."/>
            <person name="Ardell D.H."/>
            <person name="Arguello R."/>
            <person name="Artieri C.G."/>
            <person name="Barbash D.A."/>
            <person name="Barker D."/>
            <person name="Barsanti P."/>
            <person name="Batterham P."/>
            <person name="Batzoglou S."/>
            <person name="Begun D."/>
            <person name="Bhutkar A."/>
            <person name="Blanco E."/>
            <person name="Bosak S.A."/>
            <person name="Bradley R.K."/>
            <person name="Brand A.D."/>
            <person name="Brent M.R."/>
            <person name="Brooks A.N."/>
            <person name="Brown R.H."/>
            <person name="Butlin R.K."/>
            <person name="Caggese C."/>
            <person name="Calvi B.R."/>
            <person name="Bernardo de Carvalho A."/>
            <person name="Caspi A."/>
            <person name="Castrezana S."/>
            <person name="Celniker S.E."/>
            <person name="Chang J.L."/>
            <person name="Chapple C."/>
            <person name="Chatterji S."/>
            <person name="Chinwalla A."/>
            <person name="Civetta A."/>
            <person name="Clifton S.W."/>
            <person name="Comeron J.M."/>
            <person name="Costello J.C."/>
            <person name="Coyne J.A."/>
            <person name="Daub J."/>
            <person name="David R.G."/>
            <person name="Delcher A.L."/>
            <person name="Delehaunty K."/>
            <person name="Do C.B."/>
            <person name="Ebling H."/>
            <person name="Edwards K."/>
            <person name="Eickbush T."/>
            <person name="Evans J.D."/>
            <person name="Filipski A."/>
            <person name="Findeiss S."/>
            <person name="Freyhult E."/>
            <person name="Fulton L."/>
            <person name="Fulton R."/>
            <person name="Garcia A.C."/>
            <person name="Gardiner A."/>
            <person name="Garfield D.A."/>
            <person name="Garvin B.E."/>
            <person name="Gibson G."/>
            <person name="Gilbert D."/>
            <person name="Gnerre S."/>
            <person name="Godfrey J."/>
            <person name="Good R."/>
            <person name="Gotea V."/>
            <person name="Gravely B."/>
            <person name="Greenberg A.J."/>
            <person name="Griffiths-Jones S."/>
            <person name="Gross S."/>
            <person name="Guigo R."/>
            <person name="Gustafson E.A."/>
            <person name="Haerty W."/>
            <person name="Hahn M.W."/>
            <person name="Halligan D.L."/>
            <person name="Halpern A.L."/>
            <person name="Halter G.M."/>
            <person name="Han M.V."/>
            <person name="Heger A."/>
            <person name="Hillier L."/>
            <person name="Hinrichs A.S."/>
            <person name="Holmes I."/>
            <person name="Hoskins R.A."/>
            <person name="Hubisz M.J."/>
            <person name="Hultmark D."/>
            <person name="Huntley M.A."/>
            <person name="Jaffe D.B."/>
            <person name="Jagadeeshan S."/>
            <person name="Jeck W.R."/>
            <person name="Johnson J."/>
            <person name="Jones C.D."/>
            <person name="Jordan W.C."/>
            <person name="Karpen G.H."/>
            <person name="Kataoka E."/>
            <person name="Keightley P.D."/>
            <person name="Kheradpour P."/>
            <person name="Kirkness E.F."/>
            <person name="Koerich L.B."/>
            <person name="Kristiansen K."/>
            <person name="Kudrna D."/>
            <person name="Kulathinal R.J."/>
            <person name="Kumar S."/>
            <person name="Kwok R."/>
            <person name="Lander E."/>
            <person name="Langley C.H."/>
            <person name="Lapoint R."/>
            <person name="Lazzaro B.P."/>
            <person name="Lee S.J."/>
            <person name="Levesque L."/>
            <person name="Li R."/>
            <person name="Lin C.F."/>
            <person name="Lin M.F."/>
            <person name="Lindblad-Toh K."/>
            <person name="Llopart A."/>
            <person name="Long M."/>
            <person name="Low L."/>
            <person name="Lozovsky E."/>
            <person name="Lu J."/>
            <person name="Luo M."/>
            <person name="Machado C.A."/>
            <person name="Makalowski W."/>
            <person name="Marzo M."/>
            <person name="Matsuda M."/>
            <person name="Matzkin L."/>
            <person name="McAllister B."/>
            <person name="McBride C.S."/>
            <person name="McKernan B."/>
            <person name="McKernan K."/>
            <person name="Mendez-Lago M."/>
            <person name="Minx P."/>
            <person name="Mollenhauer M.U."/>
            <person name="Montooth K."/>
            <person name="Mount S.M."/>
            <person name="Mu X."/>
            <person name="Myers E."/>
            <person name="Negre B."/>
            <person name="Newfeld S."/>
            <person name="Nielsen R."/>
            <person name="Noor M.A."/>
            <person name="O'Grady P."/>
            <person name="Pachter L."/>
            <person name="Papaceit M."/>
            <person name="Parisi M.J."/>
            <person name="Parisi M."/>
            <person name="Parts L."/>
            <person name="Pedersen J.S."/>
            <person name="Pesole G."/>
            <person name="Phillippy A.M."/>
            <person name="Ponting C.P."/>
            <person name="Pop M."/>
            <person name="Porcelli D."/>
            <person name="Powell J.R."/>
            <person name="Prohaska S."/>
            <person name="Pruitt K."/>
            <person name="Puig M."/>
            <person name="Quesneville H."/>
            <person name="Ram K.R."/>
            <person name="Rand D."/>
            <person name="Rasmussen M.D."/>
            <person name="Reed L.K."/>
            <person name="Reenan R."/>
            <person name="Reily A."/>
            <person name="Remington K.A."/>
            <person name="Rieger T.T."/>
            <person name="Ritchie M.G."/>
            <person name="Robin C."/>
            <person name="Rogers Y.H."/>
            <person name="Rohde C."/>
            <person name="Rozas J."/>
            <person name="Rubenfield M.J."/>
            <person name="Ruiz A."/>
            <person name="Russo S."/>
            <person name="Salzberg S.L."/>
            <person name="Sanchez-Gracia A."/>
            <person name="Saranga D.J."/>
            <person name="Sato H."/>
            <person name="Schaeffer S.W."/>
            <person name="Schatz M.C."/>
            <person name="Schlenke T."/>
            <person name="Schwartz R."/>
            <person name="Segarra C."/>
            <person name="Singh R.S."/>
            <person name="Sirot L."/>
            <person name="Sirota M."/>
            <person name="Sisneros N.B."/>
            <person name="Smith C.D."/>
            <person name="Smith T.F."/>
            <person name="Spieth J."/>
            <person name="Stage D.E."/>
            <person name="Stark A."/>
            <person name="Stephan W."/>
            <person name="Strausberg R.L."/>
            <person name="Strempel S."/>
            <person name="Sturgill D."/>
            <person name="Sutton G."/>
            <person name="Sutton G.G."/>
            <person name="Tao W."/>
            <person name="Teichmann S."/>
            <person name="Tobari Y.N."/>
            <person name="Tomimura Y."/>
            <person name="Tsolas J.M."/>
            <person name="Valente V.L."/>
            <person name="Venter E."/>
            <person name="Venter J.C."/>
            <person name="Vicario S."/>
            <person name="Vieira F.G."/>
            <person name="Vilella A.J."/>
            <person name="Villasante A."/>
            <person name="Walenz B."/>
            <person name="Wang J."/>
            <person name="Wasserman M."/>
            <person name="Watts T."/>
            <person name="Wilson D."/>
            <person name="Wilson R.K."/>
            <person name="Wing R.A."/>
            <person name="Wolfner M.F."/>
            <person name="Wong A."/>
            <person name="Wong G.K."/>
            <person name="Wu C.I."/>
            <person name="Wu G."/>
            <person name="Yamamoto D."/>
            <person name="Yang H.P."/>
            <person name="Yang S.P."/>
            <person name="Yorke J.A."/>
            <person name="Yoshida K."/>
            <person name="Zdobnov E."/>
            <person name="Zhang P."/>
            <person name="Zhang Y."/>
            <person name="Zimin A.V."/>
            <person name="Baldwin J."/>
            <person name="Abdouelleil A."/>
            <person name="Abdulkadir J."/>
            <person name="Abebe A."/>
            <person name="Abera B."/>
            <person name="Abreu J."/>
            <person name="Acer S.C."/>
            <person name="Aftuck L."/>
            <person name="Alexander A."/>
            <person name="An P."/>
            <person name="Anderson E."/>
            <person name="Anderson S."/>
            <person name="Arachi H."/>
            <person name="Azer M."/>
            <person name="Bachantsang P."/>
            <person name="Barry A."/>
            <person name="Bayul T."/>
            <person name="Berlin A."/>
            <person name="Bessette D."/>
            <person name="Bloom T."/>
            <person name="Blye J."/>
            <person name="Boguslavskiy L."/>
            <person name="Bonnet C."/>
            <person name="Boukhgalter B."/>
            <person name="Bourzgui I."/>
            <person name="Brown A."/>
            <person name="Cahill P."/>
            <person name="Channer S."/>
            <person name="Cheshatsang Y."/>
            <person name="Chuda L."/>
            <person name="Citroen M."/>
            <person name="Collymore A."/>
            <person name="Cooke P."/>
            <person name="Costello M."/>
            <person name="D'Aco K."/>
            <person name="Daza R."/>
            <person name="De Haan G."/>
            <person name="DeGray S."/>
            <person name="DeMaso C."/>
            <person name="Dhargay N."/>
            <person name="Dooley K."/>
            <person name="Dooley E."/>
            <person name="Doricent M."/>
            <person name="Dorje P."/>
            <person name="Dorjee K."/>
            <person name="Dupes A."/>
            <person name="Elong R."/>
            <person name="Falk J."/>
            <person name="Farina A."/>
            <person name="Faro S."/>
            <person name="Ferguson D."/>
            <person name="Fisher S."/>
            <person name="Foley C.D."/>
            <person name="Franke A."/>
            <person name="Friedrich D."/>
            <person name="Gadbois L."/>
            <person name="Gearin G."/>
            <person name="Gearin C.R."/>
            <person name="Giannoukos G."/>
            <person name="Goode T."/>
            <person name="Graham J."/>
            <person name="Grandbois E."/>
            <person name="Grewal S."/>
            <person name="Gyaltsen K."/>
            <person name="Hafez N."/>
            <person name="Hagos B."/>
            <person name="Hall J."/>
            <person name="Henson C."/>
            <person name="Hollinger A."/>
            <person name="Honan T."/>
            <person name="Huard M.D."/>
            <person name="Hughes L."/>
            <person name="Hurhula B."/>
            <person name="Husby M.E."/>
            <person name="Kamat A."/>
            <person name="Kanga B."/>
            <person name="Kashin S."/>
            <person name="Khazanovich D."/>
            <person name="Kisner P."/>
            <person name="Lance K."/>
            <person name="Lara M."/>
            <person name="Lee W."/>
            <person name="Lennon N."/>
            <person name="Letendre F."/>
            <person name="LeVine R."/>
            <person name="Lipovsky A."/>
            <person name="Liu X."/>
            <person name="Liu J."/>
            <person name="Liu S."/>
            <person name="Lokyitsang T."/>
            <person name="Lokyitsang Y."/>
            <person name="Lubonja R."/>
            <person name="Lui A."/>
            <person name="MacDonald P."/>
            <person name="Magnisalis V."/>
            <person name="Maru K."/>
            <person name="Matthews C."/>
            <person name="McCusker W."/>
            <person name="McDonough S."/>
            <person name="Mehta T."/>
            <person name="Meldrim J."/>
            <person name="Meneus L."/>
            <person name="Mihai O."/>
            <person name="Mihalev A."/>
            <person name="Mihova T."/>
            <person name="Mittelman R."/>
            <person name="Mlenga V."/>
            <person name="Montmayeur A."/>
            <person name="Mulrain L."/>
            <person name="Navidi A."/>
            <person name="Naylor J."/>
            <person name="Negash T."/>
            <person name="Nguyen T."/>
            <person name="Nguyen N."/>
            <person name="Nicol R."/>
            <person name="Norbu C."/>
            <person name="Norbu N."/>
            <person name="Novod N."/>
            <person name="O'Neill B."/>
            <person name="Osman S."/>
            <person name="Markiewicz E."/>
            <person name="Oyono O.L."/>
            <person name="Patti C."/>
            <person name="Phunkhang P."/>
            <person name="Pierre F."/>
            <person name="Priest M."/>
            <person name="Raghuraman S."/>
            <person name="Rege F."/>
            <person name="Reyes R."/>
            <person name="Rise C."/>
            <person name="Rogov P."/>
            <person name="Ross K."/>
            <person name="Ryan E."/>
            <person name="Settipalli S."/>
            <person name="Shea T."/>
            <person name="Sherpa N."/>
            <person name="Shi L."/>
            <person name="Shih D."/>
            <person name="Sparrow T."/>
            <person name="Spaulding J."/>
            <person name="Stalker J."/>
            <person name="Stange-Thomann N."/>
            <person name="Stavropoulos S."/>
            <person name="Stone C."/>
            <person name="Strader C."/>
            <person name="Tesfaye S."/>
            <person name="Thomson T."/>
            <person name="Thoulutsang Y."/>
            <person name="Thoulutsang D."/>
            <person name="Topham K."/>
            <person name="Topping I."/>
            <person name="Tsamla T."/>
            <person name="Vassiliev H."/>
            <person name="Vo A."/>
            <person name="Wangchuk T."/>
            <person name="Wangdi T."/>
            <person name="Weiand M."/>
            <person name="Wilkinson J."/>
            <person name="Wilson A."/>
            <person name="Yadav S."/>
            <person name="Young G."/>
            <person name="Yu Q."/>
            <person name="Zembek L."/>
            <person name="Zhong D."/>
            <person name="Zimmer A."/>
            <person name="Zwirko Z."/>
            <person name="Jaffe D.B."/>
            <person name="Alvarez P."/>
            <person name="Brockman W."/>
            <person name="Butler J."/>
            <person name="Chin C."/>
            <person name="Gnerre S."/>
            <person name="Grabherr M."/>
            <person name="Kleber M."/>
            <person name="Mauceli E."/>
            <person name="MacCallum I."/>
        </authorList>
    </citation>
    <scope>NUCLEOTIDE SEQUENCE [LARGE SCALE GENOMIC DNA]</scope>
    <source>
        <strain evidence="5">Tucson 14024-0371.13</strain>
    </source>
</reference>
<feature type="compositionally biased region" description="Low complexity" evidence="3">
    <location>
        <begin position="1137"/>
        <end position="1152"/>
    </location>
</feature>
<feature type="compositionally biased region" description="Polar residues" evidence="3">
    <location>
        <begin position="1111"/>
        <end position="1127"/>
    </location>
</feature>
<dbReference type="GO" id="GO:0005737">
    <property type="term" value="C:cytoplasm"/>
    <property type="evidence" value="ECO:0007669"/>
    <property type="project" value="TreeGrafter"/>
</dbReference>
<dbReference type="OrthoDB" id="10038993at2759"/>
<dbReference type="InParanoid" id="A0A0P8Y2T5"/>
<feature type="region of interest" description="Disordered" evidence="3">
    <location>
        <begin position="740"/>
        <end position="786"/>
    </location>
</feature>
<dbReference type="Proteomes" id="UP000007801">
    <property type="component" value="Unassembled WGS sequence"/>
</dbReference>
<feature type="compositionally biased region" description="Low complexity" evidence="3">
    <location>
        <begin position="1903"/>
        <end position="1916"/>
    </location>
</feature>
<feature type="compositionally biased region" description="Polar residues" evidence="3">
    <location>
        <begin position="1280"/>
        <end position="1301"/>
    </location>
</feature>
<feature type="region of interest" description="Disordered" evidence="3">
    <location>
        <begin position="859"/>
        <end position="914"/>
    </location>
</feature>
<feature type="region of interest" description="Disordered" evidence="3">
    <location>
        <begin position="1742"/>
        <end position="1761"/>
    </location>
</feature>
<dbReference type="GeneID" id="6503284"/>
<sequence length="2166" mass="233803">MAKDPATSRIPRLDGVSRLPKPSTFGLASSSQNANSTATQHIRPPTGTSKATHIFRAPNDTPRARPASSYGPSSALLRDFGSSLKKSSSGERINNAVSLLSKRTTTVLKKYFSPKPSTSPMTSSLPVTPLPAGKRGVVVAGDHQMISSTPMPLLRSETFVCDEDMETTHPRLESTRVSTLGCPQLDSPNETKVLAKDGPTTADINPKLKRFASTDTTPIMKPTHNSTLNAQSMLRKFSSLDTTHHDSRVATKNATHTVQESGALGVTRPVIEAKDDTTCISGNSSEMGNVTKVLEGVGNVTKVLEGVGNLTKTLDGGGLLDVTGTEYAESNRNVTATVARSINRTKTFERDPNITKTLAREEDAGQIEAKTGDETNLTKTFDKGPGARADLTKTMPGNYTKIIHDGANLTQSIDQLPLIEHMSIPSGLDILSLKSSGGEVDNMEQEINDTLDVTLTNLTPSTTSRANMKLPLNSTLNTERLLDISGLQSPARHIQLLNLTQELERVTPSRGHLPAGRRSIPQHSLMCLSPQSATTTPHGLRLIGQGTPQPVHLLSPLLKQAQSALVLPTRTPDGDLTMDGNRGALDATLTSSSGRGRTRYSFGLDLPDTTLDCSIELVENSFSSSTQLQQQLLKKQGSFDLDESLGILTPDQMKDFLDSPMHNNLMHNMELIRLQHSNLQAQLRMEQTPSPEELPLDPIEIKSEIVKQVEAAQNQVSTSQQSKLSNSFITSVTSVTSLDTGYQGDGEMSRPASRGACDHSPSNGPHVGRVSRQPSFPPPMAAPLRRQDPMTDSDFFTESDADDVLHRGGDRRAQVIDGQLYGPDMLQPSASVPQMEDSCMESSGIFTDVENRCDEEMRQPELELDVEVDVDMSPDDSTQTMRKGQGQTNQQSQQQNHLPAQQRPPSSCLSSSSAATTLSNRTSYCSVDGGSARSFCDLEAFGGATLNPSNDCRSPTTSAAAAAAAATASTLGHSIQKATSPRPHASLSSLCTVETFRGSASSHSSLASPKSCKSAASKSAGKSRIVKSSPKSPKSPKSPQNRKAHTPNKWDAVMNKIASNKSLIKTNYNDVKSKVSTTRTMAQGSNSNSTSSPISGSATGSGSGSVLSPRASPNVSSSARRSPSVQTPKVPPKVLTVKRSSSSSAAAKVSATPSPPPSTRQPVDKGSVVRGSVVGGVRATKSPNSPGSPTSPPAKRLQSATLASRGRSYSKDSHKSSHSDLSLLSNGNGHGNGNGSVAAPNASGSGSPKQLAKTPLRAAKKRDVRNLSISPTDLGPPPKTQQTSKGQSSRNKSSATPTPTSIHKLLNGTSAVAAGTTPNSNAKGVAPKSATTATIKSHQQPNKLKTITNTRGPTTVGVSAESLRSGVDQTELRELNNVSPKNGCPTPPMARDSKRASIGSELPFETEAKLKKCEEQVPRPVVASITPPETSDSDLEAPVKELQPNGVLNSQESTSQQQPSSEDPIEDVGPTISSITVLAPPPLDIIAQYPALKPYTENGIVDYARLAKFFDNNQFERREEHRQILGLAVMVQFMSQELDAFSCKETKEKCARAKGTLEDTIALLQQTQRDCEKLREELHSKDLEWAQRQQERELLHRVELKQAEEKLFEVQMLAKRQFRELESQLLSKDEENKQVQDAYHTEVSHKISLKQEQLASAELKVLELQSRLQKLESHDQENREKLIRNENTHAARLAESNRREQDLADQIKSLTKEINTLKASKEHSERDLRDRLALSQDEISVLRTSSQRRSPSTSLPDSSSAELIRLNSEADSLRCVLELKQAEISNLSKANADLVRENEERIKLSNRVALLEAQNEMLRSELETKAEKEKEIHQKMEELQKAYNYESIKRTRLTFDKEELQYTLKQRSEQLQAAEAKLFEVSQDSSLLASHGRCSSGRSTLDISGSGTNSSPTSPIMKGMIERNDSVSWTLEIEDEASKGGASKIVRRSGSLRSNNETPKFAPIQRRQTSGSNGHSNGLASNGGNPLSQSMSATALQRGEQEGRPLSRTRSHSMCIKASGATCESPQRKNRSRQSEELNLSDWNETREAGQPMCSSSPKQSSAEMHPRSSTMKLMTSEVKKFQEIQESAGEAMVSGANSEDESCSASSEDMMRSSSASSTASVGSLTKRPKQPPSRMSIEEALPCCTPMEVSWSEDAADAAASGLA</sequence>
<dbReference type="InterPro" id="IPR051293">
    <property type="entry name" value="MTUS1/CCDC69"/>
</dbReference>
<feature type="coiled-coil region" evidence="2">
    <location>
        <begin position="1618"/>
        <end position="1727"/>
    </location>
</feature>
<evidence type="ECO:0000256" key="2">
    <source>
        <dbReference type="SAM" id="Coils"/>
    </source>
</evidence>
<feature type="compositionally biased region" description="Polar residues" evidence="3">
    <location>
        <begin position="1329"/>
        <end position="1357"/>
    </location>
</feature>
<feature type="region of interest" description="Disordered" evidence="3">
    <location>
        <begin position="1449"/>
        <end position="1469"/>
    </location>
</feature>
<keyword evidence="1 2" id="KW-0175">Coiled coil</keyword>
<feature type="region of interest" description="Disordered" evidence="3">
    <location>
        <begin position="1076"/>
        <end position="1401"/>
    </location>
</feature>
<dbReference type="FunCoup" id="A0A0P8Y2T5">
    <property type="interactions" value="35"/>
</dbReference>
<feature type="compositionally biased region" description="Low complexity" evidence="3">
    <location>
        <begin position="1742"/>
        <end position="1760"/>
    </location>
</feature>
<feature type="region of interest" description="Disordered" evidence="3">
    <location>
        <begin position="1"/>
        <end position="51"/>
    </location>
</feature>
<dbReference type="EMBL" id="CH902667">
    <property type="protein sequence ID" value="KPU72947.1"/>
    <property type="molecule type" value="Genomic_DNA"/>
</dbReference>
<feature type="compositionally biased region" description="Low complexity" evidence="3">
    <location>
        <begin position="1450"/>
        <end position="1462"/>
    </location>
</feature>
<feature type="compositionally biased region" description="Low complexity" evidence="3">
    <location>
        <begin position="1084"/>
        <end position="1100"/>
    </location>
</feature>
<feature type="compositionally biased region" description="Basic and acidic residues" evidence="3">
    <location>
        <begin position="1209"/>
        <end position="1218"/>
    </location>
</feature>
<accession>A0A0P8Y2T5</accession>